<name>G1TQJ2_RABIT</name>
<protein>
    <recommendedName>
        <fullName evidence="2">Ubiquitin-like domain-containing protein</fullName>
    </recommendedName>
</protein>
<dbReference type="Pfam" id="PF00240">
    <property type="entry name" value="ubiquitin"/>
    <property type="match status" value="1"/>
</dbReference>
<reference evidence="3 4" key="1">
    <citation type="journal article" date="2011" name="Nature">
        <title>A high-resolution map of human evolutionary constraint using 29 mammals.</title>
        <authorList>
            <person name="Lindblad-Toh K."/>
            <person name="Garber M."/>
            <person name="Zuk O."/>
            <person name="Lin M.F."/>
            <person name="Parker B.J."/>
            <person name="Washietl S."/>
            <person name="Kheradpour P."/>
            <person name="Ernst J."/>
            <person name="Jordan G."/>
            <person name="Mauceli E."/>
            <person name="Ward L.D."/>
            <person name="Lowe C.B."/>
            <person name="Holloway A.K."/>
            <person name="Clamp M."/>
            <person name="Gnerre S."/>
            <person name="Alfoldi J."/>
            <person name="Beal K."/>
            <person name="Chang J."/>
            <person name="Clawson H."/>
            <person name="Cuff J."/>
            <person name="Di Palma F."/>
            <person name="Fitzgerald S."/>
            <person name="Flicek P."/>
            <person name="Guttman M."/>
            <person name="Hubisz M.J."/>
            <person name="Jaffe D.B."/>
            <person name="Jungreis I."/>
            <person name="Kent W.J."/>
            <person name="Kostka D."/>
            <person name="Lara M."/>
            <person name="Martins A.L."/>
            <person name="Massingham T."/>
            <person name="Moltke I."/>
            <person name="Raney B.J."/>
            <person name="Rasmussen M.D."/>
            <person name="Robinson J."/>
            <person name="Stark A."/>
            <person name="Vilella A.J."/>
            <person name="Wen J."/>
            <person name="Xie X."/>
            <person name="Zody M.C."/>
            <person name="Baldwin J."/>
            <person name="Bloom T."/>
            <person name="Chin C.W."/>
            <person name="Heiman D."/>
            <person name="Nicol R."/>
            <person name="Nusbaum C."/>
            <person name="Young S."/>
            <person name="Wilkinson J."/>
            <person name="Worley K.C."/>
            <person name="Kovar C.L."/>
            <person name="Muzny D.M."/>
            <person name="Gibbs R.A."/>
            <person name="Cree A."/>
            <person name="Dihn H.H."/>
            <person name="Fowler G."/>
            <person name="Jhangiani S."/>
            <person name="Joshi V."/>
            <person name="Lee S."/>
            <person name="Lewis L.R."/>
            <person name="Nazareth L.V."/>
            <person name="Okwuonu G."/>
            <person name="Santibanez J."/>
            <person name="Warren W.C."/>
            <person name="Mardis E.R."/>
            <person name="Weinstock G.M."/>
            <person name="Wilson R.K."/>
            <person name="Delehaunty K."/>
            <person name="Dooling D."/>
            <person name="Fronik C."/>
            <person name="Fulton L."/>
            <person name="Fulton B."/>
            <person name="Graves T."/>
            <person name="Minx P."/>
            <person name="Sodergren E."/>
            <person name="Birney E."/>
            <person name="Margulies E.H."/>
            <person name="Herrero J."/>
            <person name="Green E.D."/>
            <person name="Haussler D."/>
            <person name="Siepel A."/>
            <person name="Goldman N."/>
            <person name="Pollard K.S."/>
            <person name="Pedersen J.S."/>
            <person name="Lander E.S."/>
            <person name="Kellis M."/>
        </authorList>
    </citation>
    <scope>NUCLEOTIDE SEQUENCE [LARGE SCALE GENOMIC DNA]</scope>
    <source>
        <strain evidence="4">Thorbecke</strain>
    </source>
</reference>
<evidence type="ECO:0000313" key="3">
    <source>
        <dbReference type="Ensembl" id="ENSOCUP00000019287.2"/>
    </source>
</evidence>
<dbReference type="PaxDb" id="9986-ENSOCUP00000019287"/>
<dbReference type="Pfam" id="PF12148">
    <property type="entry name" value="TTD"/>
    <property type="match status" value="1"/>
</dbReference>
<feature type="compositionally biased region" description="Polar residues" evidence="1">
    <location>
        <begin position="80"/>
        <end position="96"/>
    </location>
</feature>
<proteinExistence type="predicted"/>
<dbReference type="eggNOG" id="ENOG502QRDQ">
    <property type="taxonomic scope" value="Eukaryota"/>
</dbReference>
<dbReference type="InParanoid" id="G1TQJ2"/>
<dbReference type="PROSITE" id="PS50053">
    <property type="entry name" value="UBIQUITIN_2"/>
    <property type="match status" value="1"/>
</dbReference>
<dbReference type="Proteomes" id="UP000001811">
    <property type="component" value="Unplaced"/>
</dbReference>
<evidence type="ECO:0000259" key="2">
    <source>
        <dbReference type="PROSITE" id="PS50053"/>
    </source>
</evidence>
<dbReference type="InterPro" id="IPR029071">
    <property type="entry name" value="Ubiquitin-like_domsf"/>
</dbReference>
<dbReference type="Gene3D" id="3.10.20.90">
    <property type="entry name" value="Phosphatidylinositol 3-kinase Catalytic Subunit, Chain A, domain 1"/>
    <property type="match status" value="1"/>
</dbReference>
<evidence type="ECO:0000256" key="1">
    <source>
        <dbReference type="SAM" id="MobiDB-lite"/>
    </source>
</evidence>
<reference evidence="3" key="2">
    <citation type="submission" date="2025-08" db="UniProtKB">
        <authorList>
            <consortium name="Ensembl"/>
        </authorList>
    </citation>
    <scope>IDENTIFICATION</scope>
    <source>
        <strain evidence="3">Thorbecke</strain>
    </source>
</reference>
<dbReference type="AlphaFoldDB" id="G1TQJ2"/>
<feature type="region of interest" description="Disordered" evidence="1">
    <location>
        <begin position="80"/>
        <end position="114"/>
    </location>
</feature>
<dbReference type="Ensembl" id="ENSOCUT00000029119.2">
    <property type="protein sequence ID" value="ENSOCUP00000019287.2"/>
    <property type="gene ID" value="ENSOCUG00000022204.2"/>
</dbReference>
<evidence type="ECO:0000313" key="4">
    <source>
        <dbReference type="Proteomes" id="UP000001811"/>
    </source>
</evidence>
<reference evidence="3" key="3">
    <citation type="submission" date="2025-09" db="UniProtKB">
        <authorList>
            <consortium name="Ensembl"/>
        </authorList>
    </citation>
    <scope>IDENTIFICATION</scope>
    <source>
        <strain evidence="3">Thorbecke</strain>
    </source>
</reference>
<sequence length="151" mass="16999">MWIQVRTVDGSQTRTIEDVSHEATIEELRQRVWALFDVRSECQHLFYQRKQLENGYTLFDYDAGLNIIQLLVCPDSDLPSTSKQTDTQVNPCSNSPPKVKKTSRVGSSSQPSTSTGVYLIDPGVGLYKVNELVDARDVGLGAWFEAHIQCY</sequence>
<organism evidence="3 4">
    <name type="scientific">Oryctolagus cuniculus</name>
    <name type="common">Rabbit</name>
    <dbReference type="NCBI Taxonomy" id="9986"/>
    <lineage>
        <taxon>Eukaryota</taxon>
        <taxon>Metazoa</taxon>
        <taxon>Chordata</taxon>
        <taxon>Craniata</taxon>
        <taxon>Vertebrata</taxon>
        <taxon>Euteleostomi</taxon>
        <taxon>Mammalia</taxon>
        <taxon>Eutheria</taxon>
        <taxon>Euarchontoglires</taxon>
        <taxon>Glires</taxon>
        <taxon>Lagomorpha</taxon>
        <taxon>Leporidae</taxon>
        <taxon>Oryctolagus</taxon>
    </lineage>
</organism>
<dbReference type="STRING" id="9986.ENSOCUP00000019287"/>
<dbReference type="Bgee" id="ENSOCUG00000022204">
    <property type="expression patterns" value="Expressed in blood and 15 other cell types or tissues"/>
</dbReference>
<accession>G1TQJ2</accession>
<dbReference type="InterPro" id="IPR000626">
    <property type="entry name" value="Ubiquitin-like_dom"/>
</dbReference>
<keyword evidence="4" id="KW-1185">Reference proteome</keyword>
<feature type="compositionally biased region" description="Polar residues" evidence="1">
    <location>
        <begin position="104"/>
        <end position="114"/>
    </location>
</feature>
<dbReference type="SMR" id="G1TQJ2"/>
<dbReference type="InterPro" id="IPR021991">
    <property type="entry name" value="TTD_dom"/>
</dbReference>
<dbReference type="GeneTree" id="ENSGT00390000008296"/>
<dbReference type="SUPFAM" id="SSF54236">
    <property type="entry name" value="Ubiquitin-like"/>
    <property type="match status" value="1"/>
</dbReference>
<dbReference type="HOGENOM" id="CLU_1375074_0_0_1"/>
<dbReference type="Gene3D" id="2.30.30.140">
    <property type="match status" value="1"/>
</dbReference>
<feature type="domain" description="Ubiquitin-like" evidence="2">
    <location>
        <begin position="1"/>
        <end position="62"/>
    </location>
</feature>